<gene>
    <name evidence="2" type="ORF">PHMEG_00011470</name>
</gene>
<evidence type="ECO:0000259" key="1">
    <source>
        <dbReference type="PROSITE" id="PS50994"/>
    </source>
</evidence>
<dbReference type="InterPro" id="IPR012337">
    <property type="entry name" value="RNaseH-like_sf"/>
</dbReference>
<reference evidence="3" key="1">
    <citation type="submission" date="2017-03" db="EMBL/GenBank/DDBJ databases">
        <title>Phytopthora megakarya and P. palmivora, two closely related causual agents of cacao black pod achieved similar genome size and gene model numbers by different mechanisms.</title>
        <authorList>
            <person name="Ali S."/>
            <person name="Shao J."/>
            <person name="Larry D.J."/>
            <person name="Kronmiller B."/>
            <person name="Shen D."/>
            <person name="Strem M.D."/>
            <person name="Melnick R.L."/>
            <person name="Guiltinan M.J."/>
            <person name="Tyler B.M."/>
            <person name="Meinhardt L.W."/>
            <person name="Bailey B.A."/>
        </authorList>
    </citation>
    <scope>NUCLEOTIDE SEQUENCE [LARGE SCALE GENOMIC DNA]</scope>
    <source>
        <strain evidence="3">zdho120</strain>
    </source>
</reference>
<evidence type="ECO:0000313" key="3">
    <source>
        <dbReference type="Proteomes" id="UP000198211"/>
    </source>
</evidence>
<dbReference type="InterPro" id="IPR036397">
    <property type="entry name" value="RNaseH_sf"/>
</dbReference>
<feature type="domain" description="Integrase catalytic" evidence="1">
    <location>
        <begin position="181"/>
        <end position="285"/>
    </location>
</feature>
<dbReference type="Proteomes" id="UP000198211">
    <property type="component" value="Unassembled WGS sequence"/>
</dbReference>
<evidence type="ECO:0000313" key="2">
    <source>
        <dbReference type="EMBL" id="OWZ14974.1"/>
    </source>
</evidence>
<accession>A0A225WC57</accession>
<dbReference type="AlphaFoldDB" id="A0A225WC57"/>
<name>A0A225WC57_9STRA</name>
<protein>
    <recommendedName>
        <fullName evidence="1">Integrase catalytic domain-containing protein</fullName>
    </recommendedName>
</protein>
<sequence>MFTWAGSPQVSTVAIKQVALRREREDDEAESSKNASDRLPIRPFSDGYFVWPTTDELLVAQQRHVVDRPQGVTRRSDDLLSGFGSSNLLKRILLIAHCGTQGHRGREALMNVMNRWFSVRNLSAVVKTFLAGCLISTLGFPTSWESYDNYKYLLMLKDDATHFVSSCLARHKPQPLRCTSSMISDQGTHFKTRVVAEVARRLDSHQRFTVAYSPWINGSIQRLNRDIVQVLRAVCLEGKVDIRDRTHFVPVVQASLNHHWNEMGPISNVQASLNYTPVPSLANKAPNPPTIDLTSGNLEDKMSILRSHVYEMHKKVQTARSEQTKRNQKMQKGTRMANFDVGDYVLRSRVDQKHNDKL</sequence>
<keyword evidence="3" id="KW-1185">Reference proteome</keyword>
<organism evidence="2 3">
    <name type="scientific">Phytophthora megakarya</name>
    <dbReference type="NCBI Taxonomy" id="4795"/>
    <lineage>
        <taxon>Eukaryota</taxon>
        <taxon>Sar</taxon>
        <taxon>Stramenopiles</taxon>
        <taxon>Oomycota</taxon>
        <taxon>Peronosporomycetes</taxon>
        <taxon>Peronosporales</taxon>
        <taxon>Peronosporaceae</taxon>
        <taxon>Phytophthora</taxon>
    </lineage>
</organism>
<dbReference type="InterPro" id="IPR001584">
    <property type="entry name" value="Integrase_cat-core"/>
</dbReference>
<dbReference type="PROSITE" id="PS50994">
    <property type="entry name" value="INTEGRASE"/>
    <property type="match status" value="1"/>
</dbReference>
<dbReference type="Gene3D" id="3.30.420.10">
    <property type="entry name" value="Ribonuclease H-like superfamily/Ribonuclease H"/>
    <property type="match status" value="1"/>
</dbReference>
<dbReference type="GO" id="GO:0015074">
    <property type="term" value="P:DNA integration"/>
    <property type="evidence" value="ECO:0007669"/>
    <property type="project" value="InterPro"/>
</dbReference>
<dbReference type="EMBL" id="NBNE01001221">
    <property type="protein sequence ID" value="OWZ14974.1"/>
    <property type="molecule type" value="Genomic_DNA"/>
</dbReference>
<dbReference type="SUPFAM" id="SSF53098">
    <property type="entry name" value="Ribonuclease H-like"/>
    <property type="match status" value="1"/>
</dbReference>
<proteinExistence type="predicted"/>
<dbReference type="GO" id="GO:0003676">
    <property type="term" value="F:nucleic acid binding"/>
    <property type="evidence" value="ECO:0007669"/>
    <property type="project" value="InterPro"/>
</dbReference>
<comment type="caution">
    <text evidence="2">The sequence shown here is derived from an EMBL/GenBank/DDBJ whole genome shotgun (WGS) entry which is preliminary data.</text>
</comment>